<evidence type="ECO:0000313" key="1">
    <source>
        <dbReference type="EMBL" id="JAS00800.1"/>
    </source>
</evidence>
<name>A0A170ZBP7_TRIIF</name>
<sequence>MKKRHCSNNLMKILLVI</sequence>
<organism evidence="1">
    <name type="scientific">Triatoma infestans</name>
    <name type="common">Assassin bug</name>
    <dbReference type="NCBI Taxonomy" id="30076"/>
    <lineage>
        <taxon>Eukaryota</taxon>
        <taxon>Metazoa</taxon>
        <taxon>Ecdysozoa</taxon>
        <taxon>Arthropoda</taxon>
        <taxon>Hexapoda</taxon>
        <taxon>Insecta</taxon>
        <taxon>Pterygota</taxon>
        <taxon>Neoptera</taxon>
        <taxon>Paraneoptera</taxon>
        <taxon>Hemiptera</taxon>
        <taxon>Heteroptera</taxon>
        <taxon>Panheteroptera</taxon>
        <taxon>Cimicomorpha</taxon>
        <taxon>Reduviidae</taxon>
        <taxon>Triatominae</taxon>
        <taxon>Triatoma</taxon>
    </lineage>
</organism>
<accession>A0A170ZBP7</accession>
<dbReference type="AlphaFoldDB" id="A0A170ZBP7"/>
<protein>
    <submittedName>
        <fullName evidence="1">Nuclear pore glycoprotein p62</fullName>
    </submittedName>
</protein>
<proteinExistence type="predicted"/>
<reference evidence="1" key="2">
    <citation type="journal article" date="2017" name="J. Med. Entomol.">
        <title>Transcriptome Analysis of the Triatoma infestans (Hemiptera: Reduviidae) Integument.</title>
        <authorList>
            <person name="Calderon-Fernandez G.M."/>
            <person name="Moriconi D.E."/>
            <person name="Dulbecco A.B."/>
            <person name="Juarez M.P."/>
        </authorList>
    </citation>
    <scope>NUCLEOTIDE SEQUENCE</scope>
    <source>
        <strain evidence="1">Int1</strain>
        <tissue evidence="1">Integument</tissue>
    </source>
</reference>
<dbReference type="EMBL" id="GEMB01002384">
    <property type="protein sequence ID" value="JAS00800.1"/>
    <property type="molecule type" value="Transcribed_RNA"/>
</dbReference>
<reference evidence="1" key="1">
    <citation type="submission" date="2016-04" db="EMBL/GenBank/DDBJ databases">
        <authorList>
            <person name="Calderon-Fernandez G.M.Sr."/>
        </authorList>
    </citation>
    <scope>NUCLEOTIDE SEQUENCE</scope>
    <source>
        <strain evidence="1">Int1</strain>
        <tissue evidence="1">Integument</tissue>
    </source>
</reference>